<reference evidence="3 4" key="1">
    <citation type="submission" date="2014-04" db="EMBL/GenBank/DDBJ databases">
        <title>Draft genome sequence of Hydrogenovibrio marinus MH-110, a model organism for aerobic H2 metabolism.</title>
        <authorList>
            <person name="Cha H.J."/>
            <person name="Jo B.H."/>
            <person name="Hwang B.H."/>
        </authorList>
    </citation>
    <scope>NUCLEOTIDE SEQUENCE [LARGE SCALE GENOMIC DNA]</scope>
    <source>
        <strain evidence="3 4">MH-110</strain>
    </source>
</reference>
<dbReference type="PROSITE" id="PS51732">
    <property type="entry name" value="ASN_GLN_ASE_3"/>
    <property type="match status" value="1"/>
</dbReference>
<feature type="domain" description="L-asparaginase N-terminal" evidence="2">
    <location>
        <begin position="16"/>
        <end position="168"/>
    </location>
</feature>
<dbReference type="Pfam" id="PF00710">
    <property type="entry name" value="Asparaginase"/>
    <property type="match status" value="1"/>
</dbReference>
<evidence type="ECO:0000313" key="4">
    <source>
        <dbReference type="Proteomes" id="UP000027341"/>
    </source>
</evidence>
<gene>
    <name evidence="3" type="ORF">EI16_02375</name>
</gene>
<evidence type="ECO:0000256" key="1">
    <source>
        <dbReference type="PIRSR" id="PIRSR001220-1"/>
    </source>
</evidence>
<dbReference type="EMBL" id="JMIU01000001">
    <property type="protein sequence ID" value="KDN95170.1"/>
    <property type="molecule type" value="Genomic_DNA"/>
</dbReference>
<dbReference type="SUPFAM" id="SSF53774">
    <property type="entry name" value="Glutaminase/Asparaginase"/>
    <property type="match status" value="1"/>
</dbReference>
<accession>A0A066ZYM7</accession>
<proteinExistence type="predicted"/>
<comment type="caution">
    <text evidence="3">The sequence shown here is derived from an EMBL/GenBank/DDBJ whole genome shotgun (WGS) entry which is preliminary data.</text>
</comment>
<evidence type="ECO:0000259" key="2">
    <source>
        <dbReference type="Pfam" id="PF00710"/>
    </source>
</evidence>
<organism evidence="3 4">
    <name type="scientific">Hydrogenovibrio marinus</name>
    <dbReference type="NCBI Taxonomy" id="28885"/>
    <lineage>
        <taxon>Bacteria</taxon>
        <taxon>Pseudomonadati</taxon>
        <taxon>Pseudomonadota</taxon>
        <taxon>Gammaproteobacteria</taxon>
        <taxon>Thiotrichales</taxon>
        <taxon>Piscirickettsiaceae</taxon>
        <taxon>Hydrogenovibrio</taxon>
    </lineage>
</organism>
<dbReference type="InterPro" id="IPR036152">
    <property type="entry name" value="Asp/glu_Ase-like_sf"/>
</dbReference>
<dbReference type="Gene3D" id="3.40.50.1170">
    <property type="entry name" value="L-asparaginase, N-terminal domain"/>
    <property type="match status" value="1"/>
</dbReference>
<dbReference type="PANTHER" id="PTHR11707">
    <property type="entry name" value="L-ASPARAGINASE"/>
    <property type="match status" value="1"/>
</dbReference>
<dbReference type="Proteomes" id="UP000027341">
    <property type="component" value="Unassembled WGS sequence"/>
</dbReference>
<dbReference type="InterPro" id="IPR027474">
    <property type="entry name" value="L-asparaginase_N"/>
</dbReference>
<dbReference type="AlphaFoldDB" id="A0A066ZYM7"/>
<protein>
    <submittedName>
        <fullName evidence="3">Asparaginase</fullName>
    </submittedName>
</protein>
<dbReference type="PRINTS" id="PR00139">
    <property type="entry name" value="ASNGLNASE"/>
</dbReference>
<name>A0A066ZYM7_HYDMR</name>
<dbReference type="PANTHER" id="PTHR11707:SF28">
    <property type="entry name" value="60 KDA LYSOPHOSPHOLIPASE"/>
    <property type="match status" value="1"/>
</dbReference>
<evidence type="ECO:0000313" key="3">
    <source>
        <dbReference type="EMBL" id="KDN95170.1"/>
    </source>
</evidence>
<keyword evidence="4" id="KW-1185">Reference proteome</keyword>
<dbReference type="PIRSF" id="PIRSF001220">
    <property type="entry name" value="L-ASNase_gatD"/>
    <property type="match status" value="1"/>
</dbReference>
<sequence>MKDQPPSSITDNQSELLLLVTGGTLDKNYNALSGELEFSSTHAPQMLSQANASLHSVQTLMLKDSLDMTQADRKTIAEACIKALQQKIVITHGTDTMTDTAHYLKACPELADKVIVLTGAMRPFMLGDSDASFNLGTAIMAANLSENGVYITMNGIRFEADDVCKNKSLGIFERLRR</sequence>
<feature type="active site" description="O-isoaspartyl threonine intermediate" evidence="1">
    <location>
        <position position="24"/>
    </location>
</feature>
<dbReference type="InterPro" id="IPR037152">
    <property type="entry name" value="L-asparaginase_N_sf"/>
</dbReference>
<dbReference type="RefSeq" id="WP_051622970.1">
    <property type="nucleotide sequence ID" value="NZ_AP020335.1"/>
</dbReference>
<dbReference type="InterPro" id="IPR006034">
    <property type="entry name" value="Asparaginase/glutaminase-like"/>
</dbReference>
<dbReference type="STRING" id="28885.EI16_02375"/>
<dbReference type="PIRSF" id="PIRSF500176">
    <property type="entry name" value="L_ASNase"/>
    <property type="match status" value="1"/>
</dbReference>
<dbReference type="GO" id="GO:0004067">
    <property type="term" value="F:asparaginase activity"/>
    <property type="evidence" value="ECO:0007669"/>
    <property type="project" value="UniProtKB-UniRule"/>
</dbReference>